<evidence type="ECO:0000256" key="7">
    <source>
        <dbReference type="ARBA" id="ARBA00022777"/>
    </source>
</evidence>
<evidence type="ECO:0000313" key="12">
    <source>
        <dbReference type="EMBL" id="QOV19352.1"/>
    </source>
</evidence>
<evidence type="ECO:0000256" key="3">
    <source>
        <dbReference type="ARBA" id="ARBA00012154"/>
    </source>
</evidence>
<dbReference type="PANTHER" id="PTHR21087">
    <property type="entry name" value="SHIKIMATE KINASE"/>
    <property type="match status" value="1"/>
</dbReference>
<feature type="binding site" evidence="11">
    <location>
        <position position="23"/>
    </location>
    <ligand>
        <name>Mg(2+)</name>
        <dbReference type="ChEBI" id="CHEBI:18420"/>
    </ligand>
</feature>
<feature type="binding site" evidence="11">
    <location>
        <position position="87"/>
    </location>
    <ligand>
        <name>substrate</name>
    </ligand>
</feature>
<dbReference type="SUPFAM" id="SSF52540">
    <property type="entry name" value="P-loop containing nucleoside triphosphate hydrolases"/>
    <property type="match status" value="1"/>
</dbReference>
<comment type="subcellular location">
    <subcellularLocation>
        <location evidence="11">Cytoplasm</location>
    </subcellularLocation>
</comment>
<gene>
    <name evidence="11" type="primary">aroK</name>
    <name evidence="12" type="ORF">INP51_15680</name>
</gene>
<organism evidence="12 13">
    <name type="scientific">Blautia liquoris</name>
    <dbReference type="NCBI Taxonomy" id="2779518"/>
    <lineage>
        <taxon>Bacteria</taxon>
        <taxon>Bacillati</taxon>
        <taxon>Bacillota</taxon>
        <taxon>Clostridia</taxon>
        <taxon>Lachnospirales</taxon>
        <taxon>Lachnospiraceae</taxon>
        <taxon>Blautia</taxon>
    </lineage>
</organism>
<dbReference type="PRINTS" id="PR01100">
    <property type="entry name" value="SHIKIMTKNASE"/>
</dbReference>
<comment type="catalytic activity">
    <reaction evidence="10 11">
        <text>shikimate + ATP = 3-phosphoshikimate + ADP + H(+)</text>
        <dbReference type="Rhea" id="RHEA:13121"/>
        <dbReference type="ChEBI" id="CHEBI:15378"/>
        <dbReference type="ChEBI" id="CHEBI:30616"/>
        <dbReference type="ChEBI" id="CHEBI:36208"/>
        <dbReference type="ChEBI" id="CHEBI:145989"/>
        <dbReference type="ChEBI" id="CHEBI:456216"/>
        <dbReference type="EC" id="2.7.1.71"/>
    </reaction>
</comment>
<keyword evidence="4 11" id="KW-0028">Amino-acid biosynthesis</keyword>
<dbReference type="Pfam" id="PF01202">
    <property type="entry name" value="SKI"/>
    <property type="match status" value="1"/>
</dbReference>
<dbReference type="GO" id="GO:0000287">
    <property type="term" value="F:magnesium ion binding"/>
    <property type="evidence" value="ECO:0007669"/>
    <property type="project" value="UniProtKB-UniRule"/>
</dbReference>
<dbReference type="GO" id="GO:0009073">
    <property type="term" value="P:aromatic amino acid family biosynthetic process"/>
    <property type="evidence" value="ECO:0007669"/>
    <property type="project" value="UniProtKB-KW"/>
</dbReference>
<comment type="function">
    <text evidence="11">Catalyzes the specific phosphorylation of the 3-hydroxyl group of shikimic acid using ATP as a cosubstrate.</text>
</comment>
<sequence>MTSERKNSSKNIVLIGFMGSGKSSVAKELHNQSSKNVIELDDEIVKLKKMSISDIFARYGEACFRETETSVLSLLHTQKNIVLSCGGGTILKKENVLLMRQIGRIFYLTASPEIILDRVRENNSRPILNGNMNLEYIQDLLKSRQKAYLSAADVIISTDNKTVPEICREILQNI</sequence>
<comment type="subunit">
    <text evidence="11">Monomer.</text>
</comment>
<dbReference type="EMBL" id="CP063304">
    <property type="protein sequence ID" value="QOV19352.1"/>
    <property type="molecule type" value="Genomic_DNA"/>
</dbReference>
<feature type="binding site" evidence="11">
    <location>
        <begin position="19"/>
        <end position="24"/>
    </location>
    <ligand>
        <name>ATP</name>
        <dbReference type="ChEBI" id="CHEBI:30616"/>
    </ligand>
</feature>
<feature type="binding site" evidence="11">
    <location>
        <position position="41"/>
    </location>
    <ligand>
        <name>substrate</name>
    </ligand>
</feature>
<evidence type="ECO:0000256" key="11">
    <source>
        <dbReference type="HAMAP-Rule" id="MF_00109"/>
    </source>
</evidence>
<dbReference type="InterPro" id="IPR031322">
    <property type="entry name" value="Shikimate/glucono_kinase"/>
</dbReference>
<keyword evidence="11" id="KW-0460">Magnesium</keyword>
<dbReference type="PROSITE" id="PS01128">
    <property type="entry name" value="SHIKIMATE_KINASE"/>
    <property type="match status" value="1"/>
</dbReference>
<dbReference type="GO" id="GO:0005829">
    <property type="term" value="C:cytosol"/>
    <property type="evidence" value="ECO:0007669"/>
    <property type="project" value="TreeGrafter"/>
</dbReference>
<dbReference type="Proteomes" id="UP000593601">
    <property type="component" value="Chromosome"/>
</dbReference>
<dbReference type="AlphaFoldDB" id="A0A7M2RJ20"/>
<evidence type="ECO:0000256" key="1">
    <source>
        <dbReference type="ARBA" id="ARBA00004842"/>
    </source>
</evidence>
<evidence type="ECO:0000256" key="5">
    <source>
        <dbReference type="ARBA" id="ARBA00022679"/>
    </source>
</evidence>
<keyword evidence="11" id="KW-0963">Cytoplasm</keyword>
<feature type="binding site" evidence="11">
    <location>
        <position position="65"/>
    </location>
    <ligand>
        <name>substrate</name>
    </ligand>
</feature>
<keyword evidence="6 11" id="KW-0547">Nucleotide-binding</keyword>
<dbReference type="GO" id="GO:0004765">
    <property type="term" value="F:shikimate kinase activity"/>
    <property type="evidence" value="ECO:0007669"/>
    <property type="project" value="UniProtKB-UniRule"/>
</dbReference>
<dbReference type="PANTHER" id="PTHR21087:SF16">
    <property type="entry name" value="SHIKIMATE KINASE 1, CHLOROPLASTIC"/>
    <property type="match status" value="1"/>
</dbReference>
<evidence type="ECO:0000256" key="10">
    <source>
        <dbReference type="ARBA" id="ARBA00048567"/>
    </source>
</evidence>
<evidence type="ECO:0000256" key="6">
    <source>
        <dbReference type="ARBA" id="ARBA00022741"/>
    </source>
</evidence>
<keyword evidence="9 11" id="KW-0057">Aromatic amino acid biosynthesis</keyword>
<keyword evidence="11" id="KW-0479">Metal-binding</keyword>
<dbReference type="KEGG" id="bliq:INP51_15680"/>
<name>A0A7M2RJ20_9FIRM</name>
<dbReference type="InterPro" id="IPR023000">
    <property type="entry name" value="Shikimate_kinase_CS"/>
</dbReference>
<comment type="pathway">
    <text evidence="1 11">Metabolic intermediate biosynthesis; chorismate biosynthesis; chorismate from D-erythrose 4-phosphate and phosphoenolpyruvate: step 5/7.</text>
</comment>
<dbReference type="GO" id="GO:0008652">
    <property type="term" value="P:amino acid biosynthetic process"/>
    <property type="evidence" value="ECO:0007669"/>
    <property type="project" value="UniProtKB-KW"/>
</dbReference>
<dbReference type="EC" id="2.7.1.71" evidence="3 11"/>
<evidence type="ECO:0000256" key="2">
    <source>
        <dbReference type="ARBA" id="ARBA00006997"/>
    </source>
</evidence>
<keyword evidence="7 11" id="KW-0418">Kinase</keyword>
<reference evidence="12 13" key="1">
    <citation type="submission" date="2020-10" db="EMBL/GenBank/DDBJ databases">
        <title>Blautia liquoris sp.nov., isolated from the mud in a fermentation cellar used for the production of Chinese strong-flavoured liquor.</title>
        <authorList>
            <person name="Lu L."/>
        </authorList>
    </citation>
    <scope>NUCLEOTIDE SEQUENCE [LARGE SCALE GENOMIC DNA]</scope>
    <source>
        <strain evidence="12 13">LZLJ-3</strain>
    </source>
</reference>
<keyword evidence="8 11" id="KW-0067">ATP-binding</keyword>
<protein>
    <recommendedName>
        <fullName evidence="3 11">Shikimate kinase</fullName>
        <shortName evidence="11">SK</shortName>
        <ecNumber evidence="3 11">2.7.1.71</ecNumber>
    </recommendedName>
</protein>
<dbReference type="UniPathway" id="UPA00053">
    <property type="reaction ID" value="UER00088"/>
</dbReference>
<dbReference type="HAMAP" id="MF_00109">
    <property type="entry name" value="Shikimate_kinase"/>
    <property type="match status" value="1"/>
</dbReference>
<feature type="binding site" evidence="11">
    <location>
        <position position="125"/>
    </location>
    <ligand>
        <name>ATP</name>
        <dbReference type="ChEBI" id="CHEBI:30616"/>
    </ligand>
</feature>
<comment type="cofactor">
    <cofactor evidence="11">
        <name>Mg(2+)</name>
        <dbReference type="ChEBI" id="CHEBI:18420"/>
    </cofactor>
    <text evidence="11">Binds 1 Mg(2+) ion per subunit.</text>
</comment>
<comment type="caution">
    <text evidence="11">Lacks conserved residue(s) required for the propagation of feature annotation.</text>
</comment>
<evidence type="ECO:0000256" key="4">
    <source>
        <dbReference type="ARBA" id="ARBA00022605"/>
    </source>
</evidence>
<dbReference type="Gene3D" id="3.40.50.300">
    <property type="entry name" value="P-loop containing nucleotide triphosphate hydrolases"/>
    <property type="match status" value="1"/>
</dbReference>
<accession>A0A7M2RJ20</accession>
<evidence type="ECO:0000256" key="8">
    <source>
        <dbReference type="ARBA" id="ARBA00022840"/>
    </source>
</evidence>
<keyword evidence="13" id="KW-1185">Reference proteome</keyword>
<dbReference type="CDD" id="cd00464">
    <property type="entry name" value="SK"/>
    <property type="match status" value="1"/>
</dbReference>
<proteinExistence type="inferred from homology"/>
<dbReference type="InterPro" id="IPR027417">
    <property type="entry name" value="P-loop_NTPase"/>
</dbReference>
<comment type="similarity">
    <text evidence="2 11">Belongs to the shikimate kinase family.</text>
</comment>
<feature type="binding site" evidence="11">
    <location>
        <position position="144"/>
    </location>
    <ligand>
        <name>substrate</name>
    </ligand>
</feature>
<dbReference type="GO" id="GO:0005524">
    <property type="term" value="F:ATP binding"/>
    <property type="evidence" value="ECO:0007669"/>
    <property type="project" value="UniProtKB-UniRule"/>
</dbReference>
<evidence type="ECO:0000256" key="9">
    <source>
        <dbReference type="ARBA" id="ARBA00023141"/>
    </source>
</evidence>
<keyword evidence="5 11" id="KW-0808">Transferase</keyword>
<evidence type="ECO:0000313" key="13">
    <source>
        <dbReference type="Proteomes" id="UP000593601"/>
    </source>
</evidence>
<dbReference type="GO" id="GO:0009423">
    <property type="term" value="P:chorismate biosynthetic process"/>
    <property type="evidence" value="ECO:0007669"/>
    <property type="project" value="UniProtKB-UniRule"/>
</dbReference>
<dbReference type="InterPro" id="IPR000623">
    <property type="entry name" value="Shikimate_kinase/TSH1"/>
</dbReference>
<dbReference type="RefSeq" id="WP_193735672.1">
    <property type="nucleotide sequence ID" value="NZ_CP063304.1"/>
</dbReference>